<dbReference type="SMART" id="SM01234">
    <property type="entry name" value="Haemolytic"/>
    <property type="match status" value="1"/>
</dbReference>
<evidence type="ECO:0000313" key="3">
    <source>
        <dbReference type="Proteomes" id="UP000830835"/>
    </source>
</evidence>
<keyword evidence="1" id="KW-1003">Cell membrane</keyword>
<dbReference type="PANTHER" id="PTHR33383:SF1">
    <property type="entry name" value="MEMBRANE PROTEIN INSERTION EFFICIENCY FACTOR-RELATED"/>
    <property type="match status" value="1"/>
</dbReference>
<evidence type="ECO:0000313" key="2">
    <source>
        <dbReference type="EMBL" id="MCJ2542201.1"/>
    </source>
</evidence>
<reference evidence="2" key="1">
    <citation type="submission" date="2021-02" db="EMBL/GenBank/DDBJ databases">
        <title>The CRISPR/cas machinery reduction and long-range gene transfer in the hot spring cyanobacterium Synechococcus.</title>
        <authorList>
            <person name="Dvorak P."/>
            <person name="Jahodarova E."/>
            <person name="Hasler P."/>
            <person name="Poulickova A."/>
        </authorList>
    </citation>
    <scope>NUCLEOTIDE SEQUENCE</scope>
    <source>
        <strain evidence="2">Rupite</strain>
    </source>
</reference>
<dbReference type="RefSeq" id="WP_244349430.1">
    <property type="nucleotide sequence ID" value="NZ_JAFIRA010000007.1"/>
</dbReference>
<evidence type="ECO:0000256" key="1">
    <source>
        <dbReference type="HAMAP-Rule" id="MF_00386"/>
    </source>
</evidence>
<dbReference type="PANTHER" id="PTHR33383">
    <property type="entry name" value="MEMBRANE PROTEIN INSERTION EFFICIENCY FACTOR-RELATED"/>
    <property type="match status" value="1"/>
</dbReference>
<proteinExistence type="inferred from homology"/>
<dbReference type="Pfam" id="PF01809">
    <property type="entry name" value="YidD"/>
    <property type="match status" value="1"/>
</dbReference>
<keyword evidence="3" id="KW-1185">Reference proteome</keyword>
<dbReference type="EMBL" id="JAFIRA010000007">
    <property type="protein sequence ID" value="MCJ2542201.1"/>
    <property type="molecule type" value="Genomic_DNA"/>
</dbReference>
<accession>A0ABT0C8V9</accession>
<gene>
    <name evidence="2" type="primary">yidD</name>
    <name evidence="2" type="ORF">JX360_04660</name>
</gene>
<protein>
    <recommendedName>
        <fullName evidence="1">Putative membrane protein insertion efficiency factor</fullName>
    </recommendedName>
</protein>
<comment type="similarity">
    <text evidence="1">Belongs to the UPF0161 family.</text>
</comment>
<dbReference type="NCBIfam" id="TIGR00278">
    <property type="entry name" value="membrane protein insertion efficiency factor YidD"/>
    <property type="match status" value="1"/>
</dbReference>
<dbReference type="InterPro" id="IPR002696">
    <property type="entry name" value="Membr_insert_effic_factor_YidD"/>
</dbReference>
<comment type="subcellular location">
    <subcellularLocation>
        <location evidence="1">Cell membrane</location>
        <topology evidence="1">Peripheral membrane protein</topology>
        <orientation evidence="1">Cytoplasmic side</orientation>
    </subcellularLocation>
</comment>
<keyword evidence="1" id="KW-0472">Membrane</keyword>
<dbReference type="Proteomes" id="UP000830835">
    <property type="component" value="Unassembled WGS sequence"/>
</dbReference>
<sequence length="87" mass="9730">MSERSDLLTRSFAALIRGYQVGISPLFPPTCRYSPTCSHYTLEAVRRYGALRGGWLGIRRICRCHPWHPGGYDPVPDLPGSLSGPRE</sequence>
<name>A0ABT0C8V9_THEVL</name>
<dbReference type="HAMAP" id="MF_00386">
    <property type="entry name" value="UPF0161_YidD"/>
    <property type="match status" value="1"/>
</dbReference>
<comment type="function">
    <text evidence="1">Could be involved in insertion of integral membrane proteins into the membrane.</text>
</comment>
<comment type="caution">
    <text evidence="2">The sequence shown here is derived from an EMBL/GenBank/DDBJ whole genome shotgun (WGS) entry which is preliminary data.</text>
</comment>
<organism evidence="2 3">
    <name type="scientific">Thermostichus vulcanus str. 'Rupite'</name>
    <dbReference type="NCBI Taxonomy" id="2813851"/>
    <lineage>
        <taxon>Bacteria</taxon>
        <taxon>Bacillati</taxon>
        <taxon>Cyanobacteriota</taxon>
        <taxon>Cyanophyceae</taxon>
        <taxon>Thermostichales</taxon>
        <taxon>Thermostichaceae</taxon>
        <taxon>Thermostichus</taxon>
    </lineage>
</organism>